<dbReference type="PANTHER" id="PTHR30419">
    <property type="entry name" value="HTH-TYPE TRANSCRIPTIONAL REGULATOR YBHD"/>
    <property type="match status" value="1"/>
</dbReference>
<dbReference type="Gene3D" id="3.40.190.290">
    <property type="match status" value="1"/>
</dbReference>
<accession>A0ABV6E7Y9</accession>
<comment type="similarity">
    <text evidence="1">Belongs to the LysR transcriptional regulatory family.</text>
</comment>
<evidence type="ECO:0000256" key="4">
    <source>
        <dbReference type="ARBA" id="ARBA00023163"/>
    </source>
</evidence>
<dbReference type="RefSeq" id="WP_380672141.1">
    <property type="nucleotide sequence ID" value="NZ_CP173186.1"/>
</dbReference>
<dbReference type="Gene3D" id="1.10.10.10">
    <property type="entry name" value="Winged helix-like DNA-binding domain superfamily/Winged helix DNA-binding domain"/>
    <property type="match status" value="1"/>
</dbReference>
<dbReference type="InterPro" id="IPR036388">
    <property type="entry name" value="WH-like_DNA-bd_sf"/>
</dbReference>
<keyword evidence="3" id="KW-0238">DNA-binding</keyword>
<dbReference type="InterPro" id="IPR036390">
    <property type="entry name" value="WH_DNA-bd_sf"/>
</dbReference>
<protein>
    <submittedName>
        <fullName evidence="6">LysR family transcriptional regulator</fullName>
    </submittedName>
</protein>
<keyword evidence="2" id="KW-0805">Transcription regulation</keyword>
<dbReference type="Proteomes" id="UP001589792">
    <property type="component" value="Unassembled WGS sequence"/>
</dbReference>
<evidence type="ECO:0000256" key="3">
    <source>
        <dbReference type="ARBA" id="ARBA00023125"/>
    </source>
</evidence>
<organism evidence="6 7">
    <name type="scientific">Serratia aquatilis</name>
    <dbReference type="NCBI Taxonomy" id="1737515"/>
    <lineage>
        <taxon>Bacteria</taxon>
        <taxon>Pseudomonadati</taxon>
        <taxon>Pseudomonadota</taxon>
        <taxon>Gammaproteobacteria</taxon>
        <taxon>Enterobacterales</taxon>
        <taxon>Yersiniaceae</taxon>
        <taxon>Serratia</taxon>
    </lineage>
</organism>
<keyword evidence="7" id="KW-1185">Reference proteome</keyword>
<evidence type="ECO:0000256" key="2">
    <source>
        <dbReference type="ARBA" id="ARBA00023015"/>
    </source>
</evidence>
<dbReference type="PRINTS" id="PR00039">
    <property type="entry name" value="HTHLYSR"/>
</dbReference>
<dbReference type="PANTHER" id="PTHR30419:SF30">
    <property type="entry name" value="LYSR FAMILY TRANSCRIPTIONAL REGULATOR"/>
    <property type="match status" value="1"/>
</dbReference>
<dbReference type="InterPro" id="IPR050950">
    <property type="entry name" value="HTH-type_LysR_regulators"/>
</dbReference>
<sequence>MKNELQGIKAFVKIAQTGCFTKAAHMLNITQSALTRRIKKLEENLGKPLFERTTRKVTLTRTGEKLLPNAKNLIDIFESSLLNIEELATYQTGTITLSCVPTATFYFLPDVIKTFNAKYPNISIRILEHSAYDCLETVLSGDADFGINMNNVTNANIEFTPLVSEPFVVACRRDHPLSQQKLVSWQELLKHKLIGVRRSSGNRLLIEGELLKIGLQPEWFYEVRHLSTSLGLVEAGLGIAALPSLAMPKHDHPILVSKPLVEPVIRRTLGLVKRRDSPLSPAANSFVELLLTLWNQEEHHPWSERFHL</sequence>
<dbReference type="PROSITE" id="PS50931">
    <property type="entry name" value="HTH_LYSR"/>
    <property type="match status" value="1"/>
</dbReference>
<dbReference type="InterPro" id="IPR005119">
    <property type="entry name" value="LysR_subst-bd"/>
</dbReference>
<reference evidence="6 7" key="1">
    <citation type="submission" date="2024-09" db="EMBL/GenBank/DDBJ databases">
        <authorList>
            <person name="Sun Q."/>
            <person name="Mori K."/>
        </authorList>
    </citation>
    <scope>NUCLEOTIDE SEQUENCE [LARGE SCALE GENOMIC DNA]</scope>
    <source>
        <strain evidence="6 7">CCM 8626</strain>
    </source>
</reference>
<evidence type="ECO:0000259" key="5">
    <source>
        <dbReference type="PROSITE" id="PS50931"/>
    </source>
</evidence>
<dbReference type="SUPFAM" id="SSF53850">
    <property type="entry name" value="Periplasmic binding protein-like II"/>
    <property type="match status" value="1"/>
</dbReference>
<gene>
    <name evidence="6" type="ORF">ACFFJ3_01130</name>
</gene>
<dbReference type="InterPro" id="IPR000847">
    <property type="entry name" value="LysR_HTH_N"/>
</dbReference>
<evidence type="ECO:0000313" key="7">
    <source>
        <dbReference type="Proteomes" id="UP001589792"/>
    </source>
</evidence>
<keyword evidence="4" id="KW-0804">Transcription</keyword>
<dbReference type="SUPFAM" id="SSF46785">
    <property type="entry name" value="Winged helix' DNA-binding domain"/>
    <property type="match status" value="1"/>
</dbReference>
<evidence type="ECO:0000256" key="1">
    <source>
        <dbReference type="ARBA" id="ARBA00009437"/>
    </source>
</evidence>
<proteinExistence type="inferred from homology"/>
<comment type="caution">
    <text evidence="6">The sequence shown here is derived from an EMBL/GenBank/DDBJ whole genome shotgun (WGS) entry which is preliminary data.</text>
</comment>
<dbReference type="EMBL" id="JBHLXG010000003">
    <property type="protein sequence ID" value="MFC0225125.1"/>
    <property type="molecule type" value="Genomic_DNA"/>
</dbReference>
<name>A0ABV6E7Y9_9GAMM</name>
<dbReference type="CDD" id="cd08440">
    <property type="entry name" value="PBP2_LTTR_like_4"/>
    <property type="match status" value="1"/>
</dbReference>
<dbReference type="Pfam" id="PF03466">
    <property type="entry name" value="LysR_substrate"/>
    <property type="match status" value="1"/>
</dbReference>
<evidence type="ECO:0000313" key="6">
    <source>
        <dbReference type="EMBL" id="MFC0225125.1"/>
    </source>
</evidence>
<feature type="domain" description="HTH lysR-type" evidence="5">
    <location>
        <begin position="1"/>
        <end position="60"/>
    </location>
</feature>
<dbReference type="Pfam" id="PF00126">
    <property type="entry name" value="HTH_1"/>
    <property type="match status" value="1"/>
</dbReference>